<accession>E6W118</accession>
<dbReference type="RefSeq" id="WP_013505238.1">
    <property type="nucleotide sequence ID" value="NC_014836.1"/>
</dbReference>
<dbReference type="eggNOG" id="COG1989">
    <property type="taxonomic scope" value="Bacteria"/>
</dbReference>
<dbReference type="InterPro" id="IPR010627">
    <property type="entry name" value="Prepilin_pept_A24_N"/>
</dbReference>
<organism evidence="10 11">
    <name type="scientific">Desulfurispirillum indicum (strain ATCC BAA-1389 / DSM 22839 / S5)</name>
    <dbReference type="NCBI Taxonomy" id="653733"/>
    <lineage>
        <taxon>Bacteria</taxon>
        <taxon>Pseudomonadati</taxon>
        <taxon>Chrysiogenota</taxon>
        <taxon>Chrysiogenia</taxon>
        <taxon>Chrysiogenales</taxon>
        <taxon>Chrysiogenaceae</taxon>
        <taxon>Desulfurispirillum</taxon>
    </lineage>
</organism>
<dbReference type="GO" id="GO:0006465">
    <property type="term" value="P:signal peptide processing"/>
    <property type="evidence" value="ECO:0007669"/>
    <property type="project" value="TreeGrafter"/>
</dbReference>
<dbReference type="PANTHER" id="PTHR30487">
    <property type="entry name" value="TYPE 4 PREPILIN-LIKE PROTEINS LEADER PEPTIDE-PROCESSING ENZYME"/>
    <property type="match status" value="1"/>
</dbReference>
<dbReference type="OrthoDB" id="9789291at2"/>
<keyword evidence="10" id="KW-0378">Hydrolase</keyword>
<proteinExistence type="inferred from homology"/>
<feature type="transmembrane region" description="Helical" evidence="7">
    <location>
        <begin position="159"/>
        <end position="177"/>
    </location>
</feature>
<keyword evidence="4 7" id="KW-0812">Transmembrane</keyword>
<dbReference type="EMBL" id="CP002432">
    <property type="protein sequence ID" value="ADU65350.1"/>
    <property type="molecule type" value="Genomic_DNA"/>
</dbReference>
<dbReference type="Pfam" id="PF01478">
    <property type="entry name" value="Peptidase_A24"/>
    <property type="match status" value="1"/>
</dbReference>
<reference evidence="10 11" key="1">
    <citation type="submission" date="2010-12" db="EMBL/GenBank/DDBJ databases">
        <title>Complete sequence of Desulfurispirillum indicum S5.</title>
        <authorList>
            <consortium name="US DOE Joint Genome Institute"/>
            <person name="Lucas S."/>
            <person name="Copeland A."/>
            <person name="Lapidus A."/>
            <person name="Cheng J.-F."/>
            <person name="Goodwin L."/>
            <person name="Pitluck S."/>
            <person name="Chertkov O."/>
            <person name="Held B."/>
            <person name="Detter J.C."/>
            <person name="Han C."/>
            <person name="Tapia R."/>
            <person name="Land M."/>
            <person name="Hauser L."/>
            <person name="Kyrpides N."/>
            <person name="Ivanova N."/>
            <person name="Mikhailova N."/>
            <person name="Haggblom M."/>
            <person name="Rauschenbach I."/>
            <person name="Bini E."/>
            <person name="Woyke T."/>
        </authorList>
    </citation>
    <scope>NUCLEOTIDE SEQUENCE [LARGE SCALE GENOMIC DNA]</scope>
    <source>
        <strain evidence="11">ATCC BAA-1389 / DSM 22839 / S5</strain>
    </source>
</reference>
<evidence type="ECO:0000259" key="8">
    <source>
        <dbReference type="Pfam" id="PF01478"/>
    </source>
</evidence>
<evidence type="ECO:0000256" key="7">
    <source>
        <dbReference type="SAM" id="Phobius"/>
    </source>
</evidence>
<evidence type="ECO:0000259" key="9">
    <source>
        <dbReference type="Pfam" id="PF06750"/>
    </source>
</evidence>
<sequence length="255" mass="27236">MMSVLLPAALAFVLGACLGSFVAACSYRMPRDISIVFPASHCPRCQEHIAWFANVPVLGYVFCRGRCLHCHGSISPLYPLLEASLGLLFAAVTFHFLPDIPQVIWYLSLVFFLFACGVIDAVSASQFGGGEGIIPDFFSVGGLVAGLALAIWFGHFAASLAGALAGGGILLAVYLYYRYVRQIEALGLGDVKMLAMIGAFVGVTGVLYTLFLASLTGLAAAVFFMIYHRSFSLQMKIPFGPFLALGALLVVFVRG</sequence>
<evidence type="ECO:0000256" key="5">
    <source>
        <dbReference type="ARBA" id="ARBA00022989"/>
    </source>
</evidence>
<feature type="transmembrane region" description="Helical" evidence="7">
    <location>
        <begin position="103"/>
        <end position="122"/>
    </location>
</feature>
<dbReference type="Gene3D" id="1.20.120.1220">
    <property type="match status" value="1"/>
</dbReference>
<dbReference type="InterPro" id="IPR050882">
    <property type="entry name" value="Prepilin_peptidase/N-MTase"/>
</dbReference>
<evidence type="ECO:0000313" key="10">
    <source>
        <dbReference type="EMBL" id="ADU65350.1"/>
    </source>
</evidence>
<dbReference type="KEGG" id="din:Selin_0602"/>
<name>E6W118_DESIS</name>
<feature type="domain" description="Prepilin type IV endopeptidase peptidase" evidence="8">
    <location>
        <begin position="132"/>
        <end position="221"/>
    </location>
</feature>
<dbReference type="InParanoid" id="E6W118"/>
<dbReference type="STRING" id="653733.Selin_0602"/>
<feature type="domain" description="Prepilin peptidase A24 N-terminal" evidence="9">
    <location>
        <begin position="13"/>
        <end position="96"/>
    </location>
</feature>
<dbReference type="AlphaFoldDB" id="E6W118"/>
<feature type="transmembrane region" description="Helical" evidence="7">
    <location>
        <begin position="197"/>
        <end position="227"/>
    </location>
</feature>
<keyword evidence="3" id="KW-1003">Cell membrane</keyword>
<keyword evidence="5 7" id="KW-1133">Transmembrane helix</keyword>
<dbReference type="EC" id="3.4.23.43" evidence="10"/>
<dbReference type="Pfam" id="PF06750">
    <property type="entry name" value="A24_N_bact"/>
    <property type="match status" value="1"/>
</dbReference>
<dbReference type="Proteomes" id="UP000002572">
    <property type="component" value="Chromosome"/>
</dbReference>
<evidence type="ECO:0000256" key="6">
    <source>
        <dbReference type="ARBA" id="ARBA00023136"/>
    </source>
</evidence>
<dbReference type="InterPro" id="IPR000045">
    <property type="entry name" value="Prepilin_IV_endopep_pep"/>
</dbReference>
<evidence type="ECO:0000313" key="11">
    <source>
        <dbReference type="Proteomes" id="UP000002572"/>
    </source>
</evidence>
<comment type="similarity">
    <text evidence="2">Belongs to the peptidase A24 family.</text>
</comment>
<feature type="transmembrane region" description="Helical" evidence="7">
    <location>
        <begin position="134"/>
        <end position="153"/>
    </location>
</feature>
<dbReference type="GO" id="GO:0005886">
    <property type="term" value="C:plasma membrane"/>
    <property type="evidence" value="ECO:0007669"/>
    <property type="project" value="UniProtKB-SubCell"/>
</dbReference>
<dbReference type="GO" id="GO:0004190">
    <property type="term" value="F:aspartic-type endopeptidase activity"/>
    <property type="evidence" value="ECO:0007669"/>
    <property type="project" value="UniProtKB-EC"/>
</dbReference>
<dbReference type="PANTHER" id="PTHR30487:SF0">
    <property type="entry name" value="PREPILIN LEADER PEPTIDASE_N-METHYLTRANSFERASE-RELATED"/>
    <property type="match status" value="1"/>
</dbReference>
<evidence type="ECO:0000256" key="2">
    <source>
        <dbReference type="ARBA" id="ARBA00005801"/>
    </source>
</evidence>
<evidence type="ECO:0000256" key="3">
    <source>
        <dbReference type="ARBA" id="ARBA00022475"/>
    </source>
</evidence>
<keyword evidence="11" id="KW-1185">Reference proteome</keyword>
<protein>
    <submittedName>
        <fullName evidence="10">Prepilin peptidase</fullName>
        <ecNumber evidence="10">3.4.23.43</ecNumber>
    </submittedName>
</protein>
<evidence type="ECO:0000256" key="1">
    <source>
        <dbReference type="ARBA" id="ARBA00004651"/>
    </source>
</evidence>
<dbReference type="MEROPS" id="A24.019"/>
<dbReference type="HOGENOM" id="CLU_057101_0_1_0"/>
<dbReference type="FunCoup" id="E6W118">
    <property type="interactions" value="248"/>
</dbReference>
<gene>
    <name evidence="10" type="ordered locus">Selin_0602</name>
</gene>
<feature type="transmembrane region" description="Helical" evidence="7">
    <location>
        <begin position="77"/>
        <end position="97"/>
    </location>
</feature>
<comment type="subcellular location">
    <subcellularLocation>
        <location evidence="1">Cell membrane</location>
        <topology evidence="1">Multi-pass membrane protein</topology>
    </subcellularLocation>
</comment>
<evidence type="ECO:0000256" key="4">
    <source>
        <dbReference type="ARBA" id="ARBA00022692"/>
    </source>
</evidence>
<keyword evidence="6 7" id="KW-0472">Membrane</keyword>
<feature type="transmembrane region" description="Helical" evidence="7">
    <location>
        <begin position="233"/>
        <end position="253"/>
    </location>
</feature>